<evidence type="ECO:0000313" key="3">
    <source>
        <dbReference type="Proteomes" id="UP001443914"/>
    </source>
</evidence>
<accession>A0AAW1IIR1</accession>
<evidence type="ECO:0000313" key="2">
    <source>
        <dbReference type="EMBL" id="KAK9689994.1"/>
    </source>
</evidence>
<gene>
    <name evidence="2" type="ORF">RND81_09G097000</name>
</gene>
<keyword evidence="1" id="KW-0175">Coiled coil</keyword>
<reference evidence="2" key="1">
    <citation type="submission" date="2024-03" db="EMBL/GenBank/DDBJ databases">
        <title>WGS assembly of Saponaria officinalis var. Norfolk2.</title>
        <authorList>
            <person name="Jenkins J."/>
            <person name="Shu S."/>
            <person name="Grimwood J."/>
            <person name="Barry K."/>
            <person name="Goodstein D."/>
            <person name="Schmutz J."/>
            <person name="Leebens-Mack J."/>
            <person name="Osbourn A."/>
        </authorList>
    </citation>
    <scope>NUCLEOTIDE SEQUENCE [LARGE SCALE GENOMIC DNA]</scope>
    <source>
        <strain evidence="2">JIC</strain>
    </source>
</reference>
<feature type="coiled-coil region" evidence="1">
    <location>
        <begin position="185"/>
        <end position="311"/>
    </location>
</feature>
<organism evidence="2 3">
    <name type="scientific">Saponaria officinalis</name>
    <name type="common">Common soapwort</name>
    <name type="synonym">Lychnis saponaria</name>
    <dbReference type="NCBI Taxonomy" id="3572"/>
    <lineage>
        <taxon>Eukaryota</taxon>
        <taxon>Viridiplantae</taxon>
        <taxon>Streptophyta</taxon>
        <taxon>Embryophyta</taxon>
        <taxon>Tracheophyta</taxon>
        <taxon>Spermatophyta</taxon>
        <taxon>Magnoliopsida</taxon>
        <taxon>eudicotyledons</taxon>
        <taxon>Gunneridae</taxon>
        <taxon>Pentapetalae</taxon>
        <taxon>Caryophyllales</taxon>
        <taxon>Caryophyllaceae</taxon>
        <taxon>Caryophylleae</taxon>
        <taxon>Saponaria</taxon>
    </lineage>
</organism>
<dbReference type="AlphaFoldDB" id="A0AAW1IIR1"/>
<sequence>MVVYNLDETPDVFITPIYMNNEFVYEMAFVEGEENIKRIRSTDLRTDKLMIYGSEVKQSMLKRLYESLIIKPKTVIFVNCNCACYVVVVGKVYKPIYNVIFDWYSFGVIVPNSVNDLLTKQVEKLEKAVENSKQQSELAKIEVESTKASHKASNDEVNELKKVQNELGLKVQKAYEKVALTDFEVELYKIELESCKKELDDVLDDLCCCKDEKATKEVEMNTVRDRLLDELCNSKEEKINMEKELQNKHDQISSINSSLHTKNRELEMKLKSLEDKHSLIQFELHSTKDQQETLSKNLKELEETLSSSEIKVEK</sequence>
<name>A0AAW1IIR1_SAPOF</name>
<dbReference type="Proteomes" id="UP001443914">
    <property type="component" value="Unassembled WGS sequence"/>
</dbReference>
<comment type="caution">
    <text evidence="2">The sequence shown here is derived from an EMBL/GenBank/DDBJ whole genome shotgun (WGS) entry which is preliminary data.</text>
</comment>
<keyword evidence="3" id="KW-1185">Reference proteome</keyword>
<evidence type="ECO:0000256" key="1">
    <source>
        <dbReference type="SAM" id="Coils"/>
    </source>
</evidence>
<protein>
    <submittedName>
        <fullName evidence="2">Uncharacterized protein</fullName>
    </submittedName>
</protein>
<dbReference type="EMBL" id="JBDFQZ010000009">
    <property type="protein sequence ID" value="KAK9689994.1"/>
    <property type="molecule type" value="Genomic_DNA"/>
</dbReference>
<proteinExistence type="predicted"/>
<feature type="coiled-coil region" evidence="1">
    <location>
        <begin position="115"/>
        <end position="142"/>
    </location>
</feature>